<dbReference type="PANTHER" id="PTHR33495:SF2">
    <property type="entry name" value="ANTI-SIGMA FACTOR ANTAGONIST TM_1081-RELATED"/>
    <property type="match status" value="1"/>
</dbReference>
<dbReference type="NCBIfam" id="TIGR00377">
    <property type="entry name" value="ant_ant_sig"/>
    <property type="match status" value="1"/>
</dbReference>
<dbReference type="Proteomes" id="UP000006048">
    <property type="component" value="Chromosome"/>
</dbReference>
<dbReference type="PROSITE" id="PS50801">
    <property type="entry name" value="STAS"/>
    <property type="match status" value="1"/>
</dbReference>
<evidence type="ECO:0000313" key="4">
    <source>
        <dbReference type="EMBL" id="AFM11311.1"/>
    </source>
</evidence>
<dbReference type="GO" id="GO:0043856">
    <property type="term" value="F:anti-sigma factor antagonist activity"/>
    <property type="evidence" value="ECO:0007669"/>
    <property type="project" value="InterPro"/>
</dbReference>
<dbReference type="STRING" id="869212.Turpa_0659"/>
<organism evidence="4 5">
    <name type="scientific">Turneriella parva (strain ATCC BAA-1111 / DSM 21527 / NCTC 11395 / H)</name>
    <name type="common">Leptospira parva</name>
    <dbReference type="NCBI Taxonomy" id="869212"/>
    <lineage>
        <taxon>Bacteria</taxon>
        <taxon>Pseudomonadati</taxon>
        <taxon>Spirochaetota</taxon>
        <taxon>Spirochaetia</taxon>
        <taxon>Leptospirales</taxon>
        <taxon>Leptospiraceae</taxon>
        <taxon>Turneriella</taxon>
    </lineage>
</organism>
<reference evidence="4 5" key="1">
    <citation type="submission" date="2012-06" db="EMBL/GenBank/DDBJ databases">
        <title>The complete chromosome of genome of Turneriella parva DSM 21527.</title>
        <authorList>
            <consortium name="US DOE Joint Genome Institute (JGI-PGF)"/>
            <person name="Lucas S."/>
            <person name="Han J."/>
            <person name="Lapidus A."/>
            <person name="Bruce D."/>
            <person name="Goodwin L."/>
            <person name="Pitluck S."/>
            <person name="Peters L."/>
            <person name="Kyrpides N."/>
            <person name="Mavromatis K."/>
            <person name="Ivanova N."/>
            <person name="Mikhailova N."/>
            <person name="Chertkov O."/>
            <person name="Detter J.C."/>
            <person name="Tapia R."/>
            <person name="Han C."/>
            <person name="Land M."/>
            <person name="Hauser L."/>
            <person name="Markowitz V."/>
            <person name="Cheng J.-F."/>
            <person name="Hugenholtz P."/>
            <person name="Woyke T."/>
            <person name="Wu D."/>
            <person name="Gronow S."/>
            <person name="Wellnitz S."/>
            <person name="Brambilla E."/>
            <person name="Klenk H.-P."/>
            <person name="Eisen J.A."/>
        </authorList>
    </citation>
    <scope>NUCLEOTIDE SEQUENCE [LARGE SCALE GENOMIC DNA]</scope>
    <source>
        <strain evidence="5">ATCC BAA-1111 / DSM 21527 / NCTC 11395 / H</strain>
    </source>
</reference>
<dbReference type="EMBL" id="CP002959">
    <property type="protein sequence ID" value="AFM11311.1"/>
    <property type="molecule type" value="Genomic_DNA"/>
</dbReference>
<evidence type="ECO:0000256" key="1">
    <source>
        <dbReference type="ARBA" id="ARBA00009013"/>
    </source>
</evidence>
<dbReference type="InterPro" id="IPR036513">
    <property type="entry name" value="STAS_dom_sf"/>
</dbReference>
<dbReference type="PANTHER" id="PTHR33495">
    <property type="entry name" value="ANTI-SIGMA FACTOR ANTAGONIST TM_1081-RELATED-RELATED"/>
    <property type="match status" value="1"/>
</dbReference>
<dbReference type="InterPro" id="IPR003658">
    <property type="entry name" value="Anti-sigma_ant"/>
</dbReference>
<evidence type="ECO:0000259" key="3">
    <source>
        <dbReference type="PROSITE" id="PS50801"/>
    </source>
</evidence>
<protein>
    <recommendedName>
        <fullName evidence="2">Anti-sigma factor antagonist</fullName>
    </recommendedName>
</protein>
<dbReference type="KEGG" id="tpx:Turpa_0659"/>
<dbReference type="InterPro" id="IPR002645">
    <property type="entry name" value="STAS_dom"/>
</dbReference>
<evidence type="ECO:0000313" key="5">
    <source>
        <dbReference type="Proteomes" id="UP000006048"/>
    </source>
</evidence>
<dbReference type="HOGENOM" id="CLU_115403_9_3_12"/>
<dbReference type="Gene3D" id="3.30.750.24">
    <property type="entry name" value="STAS domain"/>
    <property type="match status" value="1"/>
</dbReference>
<dbReference type="AlphaFoldDB" id="I4B204"/>
<accession>I4B204</accession>
<gene>
    <name evidence="4" type="ordered locus">Turpa_0659</name>
</gene>
<dbReference type="SUPFAM" id="SSF52091">
    <property type="entry name" value="SpoIIaa-like"/>
    <property type="match status" value="1"/>
</dbReference>
<keyword evidence="5" id="KW-1185">Reference proteome</keyword>
<sequence length="111" mass="12438">MDIKLHEKQGYYVVYLKGSLDMYTSVELKSQTDSIPLKTGEKVILQLNDVSYIDSSGIGVLIKIVNAVQAQSGTVHLTGIKPMIEKIFKVAGLMNFFSFITEDEFKTKYPV</sequence>
<comment type="similarity">
    <text evidence="1 2">Belongs to the anti-sigma-factor antagonist family.</text>
</comment>
<dbReference type="CDD" id="cd07043">
    <property type="entry name" value="STAS_anti-anti-sigma_factors"/>
    <property type="match status" value="1"/>
</dbReference>
<proteinExistence type="inferred from homology"/>
<feature type="domain" description="STAS" evidence="3">
    <location>
        <begin position="1"/>
        <end position="111"/>
    </location>
</feature>
<evidence type="ECO:0000256" key="2">
    <source>
        <dbReference type="RuleBase" id="RU003749"/>
    </source>
</evidence>
<dbReference type="RefSeq" id="WP_014801829.1">
    <property type="nucleotide sequence ID" value="NC_018020.1"/>
</dbReference>
<name>I4B204_TURPD</name>
<dbReference type="OrthoDB" id="9793697at2"/>
<dbReference type="Pfam" id="PF01740">
    <property type="entry name" value="STAS"/>
    <property type="match status" value="1"/>
</dbReference>